<feature type="binding site" evidence="10">
    <location>
        <position position="124"/>
    </location>
    <ligand>
        <name>UDP-N-acetyl-alpha-D-glucosamine</name>
        <dbReference type="ChEBI" id="CHEBI:57705"/>
    </ligand>
</feature>
<feature type="binding site" evidence="10">
    <location>
        <position position="192"/>
    </location>
    <ligand>
        <name>UDP-N-acetyl-alpha-D-glucosamine</name>
        <dbReference type="ChEBI" id="CHEBI:57705"/>
    </ligand>
</feature>
<dbReference type="InterPro" id="IPR006009">
    <property type="entry name" value="GlcNAc_MurG"/>
</dbReference>
<dbReference type="GO" id="GO:0009252">
    <property type="term" value="P:peptidoglycan biosynthetic process"/>
    <property type="evidence" value="ECO:0007669"/>
    <property type="project" value="UniProtKB-UniRule"/>
</dbReference>
<comment type="caution">
    <text evidence="10">Lacks conserved residue(s) required for the propagation of feature annotation.</text>
</comment>
<comment type="catalytic activity">
    <reaction evidence="10">
        <text>di-trans,octa-cis-undecaprenyl diphospho-N-acetyl-alpha-D-muramoyl-L-alanyl-D-glutamyl-meso-2,6-diaminopimeloyl-D-alanyl-D-alanine + UDP-N-acetyl-alpha-D-glucosamine = di-trans,octa-cis-undecaprenyl diphospho-[N-acetyl-alpha-D-glucosaminyl-(1-&gt;4)]-N-acetyl-alpha-D-muramoyl-L-alanyl-D-glutamyl-meso-2,6-diaminopimeloyl-D-alanyl-D-alanine + UDP + H(+)</text>
        <dbReference type="Rhea" id="RHEA:31227"/>
        <dbReference type="ChEBI" id="CHEBI:15378"/>
        <dbReference type="ChEBI" id="CHEBI:57705"/>
        <dbReference type="ChEBI" id="CHEBI:58223"/>
        <dbReference type="ChEBI" id="CHEBI:61387"/>
        <dbReference type="ChEBI" id="CHEBI:61388"/>
        <dbReference type="EC" id="2.4.1.227"/>
    </reaction>
</comment>
<dbReference type="EMBL" id="PYSV01000003">
    <property type="protein sequence ID" value="PTA68919.1"/>
    <property type="molecule type" value="Genomic_DNA"/>
</dbReference>
<evidence type="ECO:0000256" key="1">
    <source>
        <dbReference type="ARBA" id="ARBA00022475"/>
    </source>
</evidence>
<gene>
    <name evidence="10 13" type="primary">murG</name>
    <name evidence="13" type="ORF">C8263_03690</name>
</gene>
<dbReference type="GO" id="GO:0050511">
    <property type="term" value="F:undecaprenyldiphospho-muramoylpentapeptide beta-N-acetylglucosaminyltransferase activity"/>
    <property type="evidence" value="ECO:0007669"/>
    <property type="project" value="UniProtKB-UniRule"/>
</dbReference>
<evidence type="ECO:0000256" key="8">
    <source>
        <dbReference type="ARBA" id="ARBA00023306"/>
    </source>
</evidence>
<proteinExistence type="inferred from homology"/>
<dbReference type="Pfam" id="PF04101">
    <property type="entry name" value="Glyco_tran_28_C"/>
    <property type="match status" value="1"/>
</dbReference>
<comment type="caution">
    <text evidence="13">The sequence shown here is derived from an EMBL/GenBank/DDBJ whole genome shotgun (WGS) entry which is preliminary data.</text>
</comment>
<dbReference type="Gene3D" id="3.40.50.2000">
    <property type="entry name" value="Glycogen Phosphorylase B"/>
    <property type="match status" value="3"/>
</dbReference>
<comment type="pathway">
    <text evidence="10">Cell wall biogenesis; peptidoglycan biosynthesis.</text>
</comment>
<name>A0A2T3WAJ1_9DEIO</name>
<evidence type="ECO:0000256" key="10">
    <source>
        <dbReference type="HAMAP-Rule" id="MF_00033"/>
    </source>
</evidence>
<comment type="similarity">
    <text evidence="10">Belongs to the glycosyltransferase 28 family. MurG subfamily.</text>
</comment>
<feature type="domain" description="Glycosyltransferase family 28 N-terminal" evidence="11">
    <location>
        <begin position="4"/>
        <end position="141"/>
    </location>
</feature>
<dbReference type="UniPathway" id="UPA00219"/>
<dbReference type="GO" id="GO:0051991">
    <property type="term" value="F:UDP-N-acetyl-D-glucosamine:N-acetylmuramoyl-L-alanyl-D-glutamyl-meso-2,6-diaminopimelyl-D-alanyl-D-alanine-diphosphoundecaprenol 4-beta-N-acetylglucosaminlytransferase activity"/>
    <property type="evidence" value="ECO:0007669"/>
    <property type="project" value="RHEA"/>
</dbReference>
<keyword evidence="8 10" id="KW-0131">Cell cycle</keyword>
<dbReference type="AlphaFoldDB" id="A0A2T3WAJ1"/>
<evidence type="ECO:0000256" key="3">
    <source>
        <dbReference type="ARBA" id="ARBA00022676"/>
    </source>
</evidence>
<dbReference type="Pfam" id="PF03033">
    <property type="entry name" value="Glyco_transf_28"/>
    <property type="match status" value="1"/>
</dbReference>
<dbReference type="OrthoDB" id="9808936at2"/>
<keyword evidence="2 10" id="KW-0132">Cell division</keyword>
<protein>
    <recommendedName>
        <fullName evidence="10">UDP-N-acetylglucosamine--N-acetylmuramyl-(pentapeptide) pyrophosphoryl-undecaprenol N-acetylglucosamine transferase</fullName>
        <ecNumber evidence="10">2.4.1.227</ecNumber>
    </recommendedName>
    <alternativeName>
        <fullName evidence="10">Undecaprenyl-PP-MurNAc-pentapeptide-UDPGlcNAc GlcNAc transferase</fullName>
    </alternativeName>
</protein>
<dbReference type="GO" id="GO:0071555">
    <property type="term" value="P:cell wall organization"/>
    <property type="evidence" value="ECO:0007669"/>
    <property type="project" value="UniProtKB-KW"/>
</dbReference>
<dbReference type="GO" id="GO:0005975">
    <property type="term" value="P:carbohydrate metabolic process"/>
    <property type="evidence" value="ECO:0007669"/>
    <property type="project" value="InterPro"/>
</dbReference>
<dbReference type="PANTHER" id="PTHR21015">
    <property type="entry name" value="UDP-N-ACETYLGLUCOSAMINE--N-ACETYLMURAMYL-(PENTAPEPTIDE) PYROPHOSPHORYL-UNDECAPRENOL N-ACETYLGLUCOSAMINE TRANSFERASE 1"/>
    <property type="match status" value="1"/>
</dbReference>
<dbReference type="PANTHER" id="PTHR21015:SF22">
    <property type="entry name" value="GLYCOSYLTRANSFERASE"/>
    <property type="match status" value="1"/>
</dbReference>
<keyword evidence="3 10" id="KW-0328">Glycosyltransferase</keyword>
<evidence type="ECO:0000259" key="11">
    <source>
        <dbReference type="Pfam" id="PF03033"/>
    </source>
</evidence>
<keyword evidence="1 10" id="KW-1003">Cell membrane</keyword>
<dbReference type="GO" id="GO:0051301">
    <property type="term" value="P:cell division"/>
    <property type="evidence" value="ECO:0007669"/>
    <property type="project" value="UniProtKB-KW"/>
</dbReference>
<dbReference type="InterPro" id="IPR004276">
    <property type="entry name" value="GlycoTrans_28_N"/>
</dbReference>
<dbReference type="HAMAP" id="MF_00033">
    <property type="entry name" value="MurG"/>
    <property type="match status" value="1"/>
</dbReference>
<feature type="binding site" evidence="10">
    <location>
        <position position="315"/>
    </location>
    <ligand>
        <name>UDP-N-acetyl-alpha-D-glucosamine</name>
        <dbReference type="ChEBI" id="CHEBI:57705"/>
    </ligand>
</feature>
<dbReference type="InterPro" id="IPR007235">
    <property type="entry name" value="Glyco_trans_28_C"/>
</dbReference>
<evidence type="ECO:0000256" key="4">
    <source>
        <dbReference type="ARBA" id="ARBA00022679"/>
    </source>
</evidence>
<dbReference type="GO" id="GO:0008360">
    <property type="term" value="P:regulation of cell shape"/>
    <property type="evidence" value="ECO:0007669"/>
    <property type="project" value="UniProtKB-KW"/>
</dbReference>
<evidence type="ECO:0000259" key="12">
    <source>
        <dbReference type="Pfam" id="PF04101"/>
    </source>
</evidence>
<keyword evidence="14" id="KW-1185">Reference proteome</keyword>
<evidence type="ECO:0000256" key="9">
    <source>
        <dbReference type="ARBA" id="ARBA00023316"/>
    </source>
</evidence>
<feature type="binding site" evidence="10">
    <location>
        <position position="164"/>
    </location>
    <ligand>
        <name>UDP-N-acetyl-alpha-D-glucosamine</name>
        <dbReference type="ChEBI" id="CHEBI:57705"/>
    </ligand>
</feature>
<keyword evidence="4 10" id="KW-0808">Transferase</keyword>
<evidence type="ECO:0000313" key="13">
    <source>
        <dbReference type="EMBL" id="PTA68919.1"/>
    </source>
</evidence>
<feature type="binding site" evidence="10">
    <location>
        <begin position="11"/>
        <end position="13"/>
    </location>
    <ligand>
        <name>UDP-N-acetyl-alpha-D-glucosamine</name>
        <dbReference type="ChEBI" id="CHEBI:57705"/>
    </ligand>
</feature>
<evidence type="ECO:0000256" key="2">
    <source>
        <dbReference type="ARBA" id="ARBA00022618"/>
    </source>
</evidence>
<keyword evidence="5 10" id="KW-0133">Cell shape</keyword>
<accession>A0A2T3WAJ1</accession>
<dbReference type="NCBIfam" id="TIGR01133">
    <property type="entry name" value="murG"/>
    <property type="match status" value="1"/>
</dbReference>
<dbReference type="Proteomes" id="UP000240317">
    <property type="component" value="Unassembled WGS sequence"/>
</dbReference>
<keyword evidence="7 10" id="KW-0472">Membrane</keyword>
<sequence length="389" mass="40509">MSLVVLATGGTGGHIYPAVATARELAARGHETLLLGQRGGMEERVAAEQGLSFEGVDAGKLARSGQGRPDPRELLRAAQGVLQARTLLTRRRPSAVVGFGGFASLPGVLAAQSLGLPTVLHEQNARLGLTQRLAVGRARAVGTVYDRVLGLNPARATLVGMPVREQRLPRAEALSRLGLQDGPLTLFVMGGSQGSLFLNNSVPDTLQNILGPEGLLPQEGAGLVNLDFTGPVPTDGRGRAVQVLHATGPRWLSEVGPRVRGLDWYKAAGYVDAVAAWSVADLAITRAGTSTLAEAAFHGVPLLMVPLPESSENHQYHNAVAVQTAGAGRVVEQKSVPETLGQAVLECASAGTRASMSGAARRRAQPGAAAAFAALIERHLREGPPSSHD</sequence>
<comment type="function">
    <text evidence="10">Cell wall formation. Catalyzes the transfer of a GlcNAc subunit on undecaprenyl-pyrophosphoryl-MurNAc-pentapeptide (lipid intermediate I) to form undecaprenyl-pyrophosphoryl-MurNAc-(pentapeptide)GlcNAc (lipid intermediate II).</text>
</comment>
<dbReference type="RefSeq" id="WP_107136776.1">
    <property type="nucleotide sequence ID" value="NZ_PYSV01000003.1"/>
</dbReference>
<evidence type="ECO:0000256" key="6">
    <source>
        <dbReference type="ARBA" id="ARBA00022984"/>
    </source>
</evidence>
<dbReference type="CDD" id="cd03785">
    <property type="entry name" value="GT28_MurG"/>
    <property type="match status" value="1"/>
</dbReference>
<dbReference type="EC" id="2.4.1.227" evidence="10"/>
<dbReference type="SUPFAM" id="SSF53756">
    <property type="entry name" value="UDP-Glycosyltransferase/glycogen phosphorylase"/>
    <property type="match status" value="1"/>
</dbReference>
<feature type="domain" description="Glycosyl transferase family 28 C-terminal" evidence="12">
    <location>
        <begin position="185"/>
        <end position="360"/>
    </location>
</feature>
<keyword evidence="9 10" id="KW-0961">Cell wall biogenesis/degradation</keyword>
<comment type="subcellular location">
    <subcellularLocation>
        <location evidence="10">Cell membrane</location>
        <topology evidence="10">Peripheral membrane protein</topology>
        <orientation evidence="10">Cytoplasmic side</orientation>
    </subcellularLocation>
</comment>
<organism evidence="13 14">
    <name type="scientific">Deinococcus arcticus</name>
    <dbReference type="NCBI Taxonomy" id="2136176"/>
    <lineage>
        <taxon>Bacteria</taxon>
        <taxon>Thermotogati</taxon>
        <taxon>Deinococcota</taxon>
        <taxon>Deinococci</taxon>
        <taxon>Deinococcales</taxon>
        <taxon>Deinococcaceae</taxon>
        <taxon>Deinococcus</taxon>
    </lineage>
</organism>
<keyword evidence="6 10" id="KW-0573">Peptidoglycan synthesis</keyword>
<reference evidence="13 14" key="1">
    <citation type="submission" date="2018-03" db="EMBL/GenBank/DDBJ databases">
        <title>Draft genome of Deinococcus sp. OD32.</title>
        <authorList>
            <person name="Wang X.-P."/>
            <person name="Du Z.-J."/>
        </authorList>
    </citation>
    <scope>NUCLEOTIDE SEQUENCE [LARGE SCALE GENOMIC DNA]</scope>
    <source>
        <strain evidence="13 14">OD32</strain>
    </source>
</reference>
<evidence type="ECO:0000256" key="5">
    <source>
        <dbReference type="ARBA" id="ARBA00022960"/>
    </source>
</evidence>
<evidence type="ECO:0000313" key="14">
    <source>
        <dbReference type="Proteomes" id="UP000240317"/>
    </source>
</evidence>
<dbReference type="GO" id="GO:0005886">
    <property type="term" value="C:plasma membrane"/>
    <property type="evidence" value="ECO:0007669"/>
    <property type="project" value="UniProtKB-SubCell"/>
</dbReference>
<evidence type="ECO:0000256" key="7">
    <source>
        <dbReference type="ARBA" id="ARBA00023136"/>
    </source>
</evidence>